<evidence type="ECO:0000313" key="5">
    <source>
        <dbReference type="Proteomes" id="UP000694546"/>
    </source>
</evidence>
<dbReference type="InterPro" id="IPR022158">
    <property type="entry name" value="Inositol_phosphatase"/>
</dbReference>
<dbReference type="GeneTree" id="ENSGT00390000001652"/>
<name>A0A8C5B6Z3_GADMO</name>
<reference evidence="4" key="1">
    <citation type="submission" date="2025-08" db="UniProtKB">
        <authorList>
            <consortium name="Ensembl"/>
        </authorList>
    </citation>
    <scope>IDENTIFICATION</scope>
</reference>
<feature type="region of interest" description="Disordered" evidence="2">
    <location>
        <begin position="1"/>
        <end position="111"/>
    </location>
</feature>
<dbReference type="AlphaFoldDB" id="A0A8C5B6Z3"/>
<dbReference type="PROSITE" id="PS51791">
    <property type="entry name" value="HSAC2"/>
    <property type="match status" value="1"/>
</dbReference>
<gene>
    <name evidence="4" type="primary">TPRG1</name>
    <name evidence="4" type="synonym">tprg1</name>
</gene>
<dbReference type="PANTHER" id="PTHR31108:SF6">
    <property type="entry name" value="TUMOR PROTEIN P63-REGULATED GENE 1 PROTEIN"/>
    <property type="match status" value="1"/>
</dbReference>
<feature type="compositionally biased region" description="Acidic residues" evidence="2">
    <location>
        <begin position="1"/>
        <end position="19"/>
    </location>
</feature>
<dbReference type="GO" id="GO:0005737">
    <property type="term" value="C:cytoplasm"/>
    <property type="evidence" value="ECO:0007669"/>
    <property type="project" value="TreeGrafter"/>
</dbReference>
<dbReference type="Ensembl" id="ENSGMOT00000054899.1">
    <property type="protein sequence ID" value="ENSGMOP00000042911.1"/>
    <property type="gene ID" value="ENSGMOG00000006311.2"/>
</dbReference>
<dbReference type="Pfam" id="PF12456">
    <property type="entry name" value="hSac2"/>
    <property type="match status" value="1"/>
</dbReference>
<evidence type="ECO:0000256" key="1">
    <source>
        <dbReference type="ARBA" id="ARBA00009163"/>
    </source>
</evidence>
<evidence type="ECO:0000313" key="4">
    <source>
        <dbReference type="Ensembl" id="ENSGMOP00000042911.1"/>
    </source>
</evidence>
<comment type="similarity">
    <text evidence="1">Belongs to the TPRG1 family.</text>
</comment>
<sequence length="338" mass="37369">MMNVEDEGVSNVDLGDDKEELVSTLELGSNEKEGVSSLQLGEVKEEGVSTVDLGSNKEEGVSSLHLGEPISPESPSVDEGYQPGSPSMGSPEDEEAPPNSTPVSGPPLQAQAAGNRWVSALDQFKMKRFFVLRPGTLTQAIEDITALVDKDQDGAVQGLWLMAEVDHWNNERERVVVLTDRTLLVCKYDFVMLNCERIHRIPLNCIDRISHGDFSFPKHSLLTREGDGVRVFWDRLREPSFASRWNPFTVDYPYMTFTDHPVRATNDKFSTLCDVQDFRVQLKAGAEKALLEKPVPGKANGVLLLNQPLLIEAYVGLMAMVGNQNKLGYCLARGHIGL</sequence>
<dbReference type="OMA" id="NCERIHR"/>
<reference evidence="4" key="2">
    <citation type="submission" date="2025-09" db="UniProtKB">
        <authorList>
            <consortium name="Ensembl"/>
        </authorList>
    </citation>
    <scope>IDENTIFICATION</scope>
</reference>
<feature type="domain" description="HSac2" evidence="3">
    <location>
        <begin position="131"/>
        <end position="304"/>
    </location>
</feature>
<protein>
    <submittedName>
        <fullName evidence="4">Tumor protein p63 regulated 1</fullName>
    </submittedName>
</protein>
<dbReference type="PANTHER" id="PTHR31108">
    <property type="entry name" value="TUMOR PROTEIN P63-REGULATED GENE 1-LIKE PROTEIN"/>
    <property type="match status" value="1"/>
</dbReference>
<dbReference type="InterPro" id="IPR040242">
    <property type="entry name" value="TPRG1-like"/>
</dbReference>
<evidence type="ECO:0000256" key="2">
    <source>
        <dbReference type="SAM" id="MobiDB-lite"/>
    </source>
</evidence>
<accession>A0A8C5B6Z3</accession>
<dbReference type="InterPro" id="IPR034753">
    <property type="entry name" value="hSac2"/>
</dbReference>
<proteinExistence type="inferred from homology"/>
<dbReference type="Proteomes" id="UP000694546">
    <property type="component" value="Chromosome 12"/>
</dbReference>
<organism evidence="4 5">
    <name type="scientific">Gadus morhua</name>
    <name type="common">Atlantic cod</name>
    <dbReference type="NCBI Taxonomy" id="8049"/>
    <lineage>
        <taxon>Eukaryota</taxon>
        <taxon>Metazoa</taxon>
        <taxon>Chordata</taxon>
        <taxon>Craniata</taxon>
        <taxon>Vertebrata</taxon>
        <taxon>Euteleostomi</taxon>
        <taxon>Actinopterygii</taxon>
        <taxon>Neopterygii</taxon>
        <taxon>Teleostei</taxon>
        <taxon>Neoteleostei</taxon>
        <taxon>Acanthomorphata</taxon>
        <taxon>Zeiogadaria</taxon>
        <taxon>Gadariae</taxon>
        <taxon>Gadiformes</taxon>
        <taxon>Gadoidei</taxon>
        <taxon>Gadidae</taxon>
        <taxon>Gadus</taxon>
    </lineage>
</organism>
<evidence type="ECO:0000259" key="3">
    <source>
        <dbReference type="PROSITE" id="PS51791"/>
    </source>
</evidence>
<keyword evidence="5" id="KW-1185">Reference proteome</keyword>
<dbReference type="OrthoDB" id="10012704at2759"/>